<dbReference type="EC" id="2.1.1.200" evidence="5"/>
<dbReference type="GO" id="GO:0002128">
    <property type="term" value="P:tRNA nucleoside ribose methylation"/>
    <property type="evidence" value="ECO:0007669"/>
    <property type="project" value="TreeGrafter"/>
</dbReference>
<dbReference type="SUPFAM" id="SSF75217">
    <property type="entry name" value="alpha/beta knot"/>
    <property type="match status" value="1"/>
</dbReference>
<evidence type="ECO:0000313" key="7">
    <source>
        <dbReference type="EMBL" id="QWY77053.1"/>
    </source>
</evidence>
<evidence type="ECO:0000256" key="5">
    <source>
        <dbReference type="RuleBase" id="RU362024"/>
    </source>
</evidence>
<dbReference type="Proteomes" id="UP000683551">
    <property type="component" value="Chromosome"/>
</dbReference>
<comment type="similarity">
    <text evidence="1">Belongs to the class IV-like SAM-binding methyltransferase superfamily. RNA methyltransferase TrmH family.</text>
</comment>
<dbReference type="GO" id="GO:0005829">
    <property type="term" value="C:cytosol"/>
    <property type="evidence" value="ECO:0007669"/>
    <property type="project" value="TreeGrafter"/>
</dbReference>
<dbReference type="PANTHER" id="PTHR42786:SF2">
    <property type="entry name" value="TRNA (CYTIDINE_URIDINE-2'-O-)-METHYLTRANSFERASE TRMJ"/>
    <property type="match status" value="1"/>
</dbReference>
<keyword evidence="3" id="KW-0808">Transferase</keyword>
<dbReference type="PIRSF" id="PIRSF004808">
    <property type="entry name" value="LasT"/>
    <property type="match status" value="1"/>
</dbReference>
<evidence type="ECO:0000313" key="8">
    <source>
        <dbReference type="Proteomes" id="UP000683551"/>
    </source>
</evidence>
<feature type="domain" description="tRNA/rRNA methyltransferase SpoU type" evidence="6">
    <location>
        <begin position="8"/>
        <end position="158"/>
    </location>
</feature>
<dbReference type="InterPro" id="IPR001537">
    <property type="entry name" value="SpoU_MeTrfase"/>
</dbReference>
<keyword evidence="5" id="KW-0819">tRNA processing</keyword>
<dbReference type="GO" id="GO:0160206">
    <property type="term" value="F:tRNA (cytidine(32)/uridine(32)-2'-O)-methyltransferase activity"/>
    <property type="evidence" value="ECO:0007669"/>
    <property type="project" value="UniProtKB-EC"/>
</dbReference>
<name>A0A9E6MVF3_9PROT</name>
<dbReference type="InterPro" id="IPR004384">
    <property type="entry name" value="RNA_MeTrfase_TrmJ/LasT"/>
</dbReference>
<accession>A0A9E6MVF3</accession>
<dbReference type="GO" id="GO:0003723">
    <property type="term" value="F:RNA binding"/>
    <property type="evidence" value="ECO:0007669"/>
    <property type="project" value="InterPro"/>
</dbReference>
<keyword evidence="2 5" id="KW-0489">Methyltransferase</keyword>
<dbReference type="InterPro" id="IPR029028">
    <property type="entry name" value="Alpha/beta_knot_MTases"/>
</dbReference>
<comment type="function">
    <text evidence="5">Catalyzes the formation of 2'O-methylated cytidine (Cm32) or 2'O-methylated uridine (Um32) at position 32 in tRNA.</text>
</comment>
<evidence type="ECO:0000256" key="3">
    <source>
        <dbReference type="ARBA" id="ARBA00022679"/>
    </source>
</evidence>
<proteinExistence type="inferred from homology"/>
<dbReference type="Gene3D" id="3.40.1280.10">
    <property type="match status" value="1"/>
</dbReference>
<evidence type="ECO:0000256" key="4">
    <source>
        <dbReference type="ARBA" id="ARBA00022691"/>
    </source>
</evidence>
<comment type="subcellular location">
    <subcellularLocation>
        <location evidence="5">Cytoplasm</location>
    </subcellularLocation>
</comment>
<dbReference type="NCBIfam" id="TIGR00050">
    <property type="entry name" value="rRNA_methyl_1"/>
    <property type="match status" value="1"/>
</dbReference>
<comment type="catalytic activity">
    <reaction evidence="5">
        <text>cytidine(32) in tRNA + S-adenosyl-L-methionine = 2'-O-methylcytidine(32) in tRNA + S-adenosyl-L-homocysteine + H(+)</text>
        <dbReference type="Rhea" id="RHEA:42932"/>
        <dbReference type="Rhea" id="RHEA-COMP:10288"/>
        <dbReference type="Rhea" id="RHEA-COMP:10289"/>
        <dbReference type="ChEBI" id="CHEBI:15378"/>
        <dbReference type="ChEBI" id="CHEBI:57856"/>
        <dbReference type="ChEBI" id="CHEBI:59789"/>
        <dbReference type="ChEBI" id="CHEBI:74495"/>
        <dbReference type="ChEBI" id="CHEBI:82748"/>
        <dbReference type="EC" id="2.1.1.200"/>
    </reaction>
</comment>
<comment type="catalytic activity">
    <reaction evidence="5">
        <text>uridine(32) in tRNA + S-adenosyl-L-methionine = 2'-O-methyluridine(32) in tRNA + S-adenosyl-L-homocysteine + H(+)</text>
        <dbReference type="Rhea" id="RHEA:42936"/>
        <dbReference type="Rhea" id="RHEA-COMP:10107"/>
        <dbReference type="Rhea" id="RHEA-COMP:10290"/>
        <dbReference type="ChEBI" id="CHEBI:15378"/>
        <dbReference type="ChEBI" id="CHEBI:57856"/>
        <dbReference type="ChEBI" id="CHEBI:59789"/>
        <dbReference type="ChEBI" id="CHEBI:65315"/>
        <dbReference type="ChEBI" id="CHEBI:74478"/>
        <dbReference type="EC" id="2.1.1.200"/>
    </reaction>
</comment>
<keyword evidence="4 5" id="KW-0949">S-adenosyl-L-methionine</keyword>
<dbReference type="Pfam" id="PF00588">
    <property type="entry name" value="SpoU_methylase"/>
    <property type="match status" value="1"/>
</dbReference>
<keyword evidence="5" id="KW-0963">Cytoplasm</keyword>
<evidence type="ECO:0000259" key="6">
    <source>
        <dbReference type="Pfam" id="PF00588"/>
    </source>
</evidence>
<dbReference type="AlphaFoldDB" id="A0A9E6MVF3"/>
<comment type="subunit">
    <text evidence="5">Homodimer.</text>
</comment>
<dbReference type="EMBL" id="CP071137">
    <property type="protein sequence ID" value="QWY77053.1"/>
    <property type="molecule type" value="Genomic_DNA"/>
</dbReference>
<protein>
    <recommendedName>
        <fullName evidence="5">tRNA (cytidine/uridine-2'-O-)-methyltransferase TrmJ</fullName>
        <ecNumber evidence="5">2.1.1.200</ecNumber>
    </recommendedName>
    <alternativeName>
        <fullName evidence="5">tRNA (cytidine(32)/uridine(32)-2'-O)-methyltransferase</fullName>
    </alternativeName>
    <alternativeName>
        <fullName evidence="5">tRNA Cm32/Um32 methyltransferase</fullName>
    </alternativeName>
</protein>
<dbReference type="InterPro" id="IPR029026">
    <property type="entry name" value="tRNA_m1G_MTases_N"/>
</dbReference>
<dbReference type="Gene3D" id="1.10.8.590">
    <property type="match status" value="1"/>
</dbReference>
<evidence type="ECO:0000256" key="1">
    <source>
        <dbReference type="ARBA" id="ARBA00007228"/>
    </source>
</evidence>
<dbReference type="CDD" id="cd18093">
    <property type="entry name" value="SpoU-like_TrmJ"/>
    <property type="match status" value="1"/>
</dbReference>
<gene>
    <name evidence="5" type="primary">trmJ</name>
    <name evidence="7" type="ORF">JZL65_11330</name>
</gene>
<organism evidence="7 8">
    <name type="scientific">Ferrovum myxofaciens</name>
    <dbReference type="NCBI Taxonomy" id="416213"/>
    <lineage>
        <taxon>Bacteria</taxon>
        <taxon>Pseudomonadati</taxon>
        <taxon>Pseudomonadota</taxon>
        <taxon>Betaproteobacteria</taxon>
        <taxon>Ferrovales</taxon>
        <taxon>Ferrovaceae</taxon>
        <taxon>Ferrovum</taxon>
    </lineage>
</organism>
<evidence type="ECO:0000256" key="2">
    <source>
        <dbReference type="ARBA" id="ARBA00022603"/>
    </source>
</evidence>
<sequence length="247" mass="27312">MSPMFERFRFVLCTPTHPGNIGAAARALKTMGFNRLVLVNPRHFPDPKANARAAGADDLLERAVVCTSLDEALQGITLSVGLTARRRDLSHPMLSLRELAPSLPQEVLGEGEVALVFGTEMSGLSNAELDLCQLLAHIPTDATFGSLNLGSAVQLVAYELRHALHQEHRLQAREYPPATHDEMEHFYAHLERVLTGGGYLDPQHPGRLMTRLRRLFSRARVEREEVSILRGILRTLYPADNGSSPLP</sequence>
<dbReference type="PANTHER" id="PTHR42786">
    <property type="entry name" value="TRNA/RRNA METHYLTRANSFERASE"/>
    <property type="match status" value="1"/>
</dbReference>
<reference evidence="7" key="1">
    <citation type="submission" date="2021-02" db="EMBL/GenBank/DDBJ databases">
        <title>Comparative genomics of Ferrovum myxofaciens strains, predominant extremophile bacteria forming large biofilm stalactites in acid mine ecosystems.</title>
        <authorList>
            <person name="Burkartova K."/>
            <person name="Ridl J."/>
            <person name="Pajer P."/>
            <person name="Falteisek L."/>
        </authorList>
    </citation>
    <scope>NUCLEOTIDE SEQUENCE</scope>
    <source>
        <strain evidence="7">MI1III</strain>
    </source>
</reference>